<gene>
    <name evidence="2" type="ORF">SAMN05660691_03745</name>
</gene>
<keyword evidence="1" id="KW-0732">Signal</keyword>
<organism evidence="2 3">
    <name type="scientific">Rheinheimera pacifica</name>
    <dbReference type="NCBI Taxonomy" id="173990"/>
    <lineage>
        <taxon>Bacteria</taxon>
        <taxon>Pseudomonadati</taxon>
        <taxon>Pseudomonadota</taxon>
        <taxon>Gammaproteobacteria</taxon>
        <taxon>Chromatiales</taxon>
        <taxon>Chromatiaceae</taxon>
        <taxon>Rheinheimera</taxon>
    </lineage>
</organism>
<evidence type="ECO:0000313" key="2">
    <source>
        <dbReference type="EMBL" id="SEI10861.1"/>
    </source>
</evidence>
<feature type="signal peptide" evidence="1">
    <location>
        <begin position="1"/>
        <end position="22"/>
    </location>
</feature>
<reference evidence="3" key="1">
    <citation type="submission" date="2016-10" db="EMBL/GenBank/DDBJ databases">
        <authorList>
            <person name="Varghese N."/>
            <person name="Submissions S."/>
        </authorList>
    </citation>
    <scope>NUCLEOTIDE SEQUENCE [LARGE SCALE GENOMIC DNA]</scope>
    <source>
        <strain evidence="3">DSM 17616</strain>
    </source>
</reference>
<dbReference type="InterPro" id="IPR018642">
    <property type="entry name" value="DUF2066"/>
</dbReference>
<dbReference type="Proteomes" id="UP000199371">
    <property type="component" value="Unassembled WGS sequence"/>
</dbReference>
<evidence type="ECO:0000313" key="3">
    <source>
        <dbReference type="Proteomes" id="UP000199371"/>
    </source>
</evidence>
<evidence type="ECO:0000256" key="1">
    <source>
        <dbReference type="SAM" id="SignalP"/>
    </source>
</evidence>
<keyword evidence="3" id="KW-1185">Reference proteome</keyword>
<proteinExistence type="predicted"/>
<sequence>MKHYFSLIGFLLGIFAAQTVFATQIADLYQADVDSTTSGNEWQRQALAQVLVRVSGKAGVTELPQVKAELAKAAGYVKQFENVRQAGGNRMRVLLDADKVNQLLQQQGVPVWGALRPDTLVWLVEQNGAERQFVRQSSHQLNVAMQQAFRQAALPLMLPLYDMDDLLNLAETDVWAGFWQPVVDASSRYAADIVIIGTIERQSVDGKEQLRLNWQRQDDGRTLRDEITAADEATLMQQFTRVLAAQLSERYASVLSGESGAQFVLQVQQLTDLADIVQVQRLLQQVVGVSQVTVSNYHAGVARFTMRSGISADGLLNALRFNKQLQPQPANDAIAANEPAQPTLATYRYLRP</sequence>
<evidence type="ECO:0008006" key="4">
    <source>
        <dbReference type="Google" id="ProtNLM"/>
    </source>
</evidence>
<protein>
    <recommendedName>
        <fullName evidence="4">DUF2066 domain-containing protein</fullName>
    </recommendedName>
</protein>
<dbReference type="OrthoDB" id="6195299at2"/>
<dbReference type="EMBL" id="FNXF01000020">
    <property type="protein sequence ID" value="SEI10861.1"/>
    <property type="molecule type" value="Genomic_DNA"/>
</dbReference>
<feature type="chain" id="PRO_5011679801" description="DUF2066 domain-containing protein" evidence="1">
    <location>
        <begin position="23"/>
        <end position="352"/>
    </location>
</feature>
<accession>A0A1H6N7Y8</accession>
<dbReference type="AlphaFoldDB" id="A0A1H6N7Y8"/>
<dbReference type="Pfam" id="PF09839">
    <property type="entry name" value="DUF2066"/>
    <property type="match status" value="1"/>
</dbReference>
<dbReference type="RefSeq" id="WP_092796527.1">
    <property type="nucleotide sequence ID" value="NZ_FNXF01000020.1"/>
</dbReference>
<dbReference type="STRING" id="173990.SAMN05660691_03745"/>
<name>A0A1H6N7Y8_9GAMM</name>